<gene>
    <name evidence="2" type="ORF">B6N60_00288</name>
</gene>
<organism evidence="2 3">
    <name type="scientific">Richelia sinica FACHB-800</name>
    <dbReference type="NCBI Taxonomy" id="1357546"/>
    <lineage>
        <taxon>Bacteria</taxon>
        <taxon>Bacillati</taxon>
        <taxon>Cyanobacteriota</taxon>
        <taxon>Cyanophyceae</taxon>
        <taxon>Nostocales</taxon>
        <taxon>Nostocaceae</taxon>
        <taxon>Richelia</taxon>
    </lineage>
</organism>
<reference evidence="2" key="1">
    <citation type="submission" date="2017-04" db="EMBL/GenBank/DDBJ databases">
        <title>Genome deletions in a multicellular cyanobacterial endosymbiont for morphological adaptation in marine diatoms.</title>
        <authorList>
            <person name="Wang Y."/>
            <person name="Gao H."/>
            <person name="Li R."/>
            <person name="Xu X."/>
        </authorList>
    </citation>
    <scope>NUCLEOTIDE SEQUENCE</scope>
    <source>
        <strain evidence="2">FACHB 800</strain>
    </source>
</reference>
<evidence type="ECO:0000256" key="1">
    <source>
        <dbReference type="SAM" id="MobiDB-lite"/>
    </source>
</evidence>
<name>A0A975T567_9NOST</name>
<evidence type="ECO:0000313" key="3">
    <source>
        <dbReference type="Proteomes" id="UP000683511"/>
    </source>
</evidence>
<evidence type="ECO:0000313" key="2">
    <source>
        <dbReference type="EMBL" id="QXE21611.1"/>
    </source>
</evidence>
<dbReference type="Proteomes" id="UP000683511">
    <property type="component" value="Chromosome"/>
</dbReference>
<accession>A0A975T567</accession>
<dbReference type="EMBL" id="CP021056">
    <property type="protein sequence ID" value="QXE21611.1"/>
    <property type="molecule type" value="Genomic_DNA"/>
</dbReference>
<sequence length="37" mass="3917">MLAKDDYPTQAIAHPPRKRGGLGRGLPNVLGAFGELV</sequence>
<dbReference type="KEGG" id="rsin:B6N60_00288"/>
<keyword evidence="3" id="KW-1185">Reference proteome</keyword>
<dbReference type="AlphaFoldDB" id="A0A975T567"/>
<proteinExistence type="predicted"/>
<feature type="region of interest" description="Disordered" evidence="1">
    <location>
        <begin position="1"/>
        <end position="24"/>
    </location>
</feature>
<protein>
    <submittedName>
        <fullName evidence="2">Uncharacterized protein</fullName>
    </submittedName>
</protein>